<reference evidence="2 3" key="1">
    <citation type="journal article" date="2018" name="Nat. Genet.">
        <title>The Rosa genome provides new insights in the design of modern roses.</title>
        <authorList>
            <person name="Bendahmane M."/>
        </authorList>
    </citation>
    <scope>NUCLEOTIDE SEQUENCE [LARGE SCALE GENOMIC DNA]</scope>
    <source>
        <strain evidence="3">cv. Old Blush</strain>
    </source>
</reference>
<accession>A0A2P6QSL0</accession>
<dbReference type="EMBL" id="PDCK01000042">
    <property type="protein sequence ID" value="PRQ37164.1"/>
    <property type="molecule type" value="Genomic_DNA"/>
</dbReference>
<dbReference type="AlphaFoldDB" id="A0A2P6QSL0"/>
<sequence length="55" mass="6285">MAVVAEIVHGTPKLQLVRRPLHQSPIKITLKMEKQKKKEDLNTDISSSPQYKYAP</sequence>
<organism evidence="2 3">
    <name type="scientific">Rosa chinensis</name>
    <name type="common">China rose</name>
    <dbReference type="NCBI Taxonomy" id="74649"/>
    <lineage>
        <taxon>Eukaryota</taxon>
        <taxon>Viridiplantae</taxon>
        <taxon>Streptophyta</taxon>
        <taxon>Embryophyta</taxon>
        <taxon>Tracheophyta</taxon>
        <taxon>Spermatophyta</taxon>
        <taxon>Magnoliopsida</taxon>
        <taxon>eudicotyledons</taxon>
        <taxon>Gunneridae</taxon>
        <taxon>Pentapetalae</taxon>
        <taxon>rosids</taxon>
        <taxon>fabids</taxon>
        <taxon>Rosales</taxon>
        <taxon>Rosaceae</taxon>
        <taxon>Rosoideae</taxon>
        <taxon>Rosoideae incertae sedis</taxon>
        <taxon>Rosa</taxon>
    </lineage>
</organism>
<evidence type="ECO:0000256" key="1">
    <source>
        <dbReference type="SAM" id="MobiDB-lite"/>
    </source>
</evidence>
<protein>
    <submittedName>
        <fullName evidence="2">Uncharacterized protein</fullName>
    </submittedName>
</protein>
<feature type="region of interest" description="Disordered" evidence="1">
    <location>
        <begin position="32"/>
        <end position="55"/>
    </location>
</feature>
<dbReference type="Gramene" id="PRQ37164">
    <property type="protein sequence ID" value="PRQ37164"/>
    <property type="gene ID" value="RchiOBHm_Chr4g0399521"/>
</dbReference>
<evidence type="ECO:0000313" key="3">
    <source>
        <dbReference type="Proteomes" id="UP000238479"/>
    </source>
</evidence>
<comment type="caution">
    <text evidence="2">The sequence shown here is derived from an EMBL/GenBank/DDBJ whole genome shotgun (WGS) entry which is preliminary data.</text>
</comment>
<feature type="compositionally biased region" description="Basic and acidic residues" evidence="1">
    <location>
        <begin position="32"/>
        <end position="41"/>
    </location>
</feature>
<dbReference type="Proteomes" id="UP000238479">
    <property type="component" value="Chromosome 4"/>
</dbReference>
<proteinExistence type="predicted"/>
<keyword evidence="3" id="KW-1185">Reference proteome</keyword>
<gene>
    <name evidence="2" type="ORF">RchiOBHm_Chr4g0399521</name>
</gene>
<name>A0A2P6QSL0_ROSCH</name>
<evidence type="ECO:0000313" key="2">
    <source>
        <dbReference type="EMBL" id="PRQ37164.1"/>
    </source>
</evidence>
<feature type="compositionally biased region" description="Polar residues" evidence="1">
    <location>
        <begin position="43"/>
        <end position="55"/>
    </location>
</feature>